<gene>
    <name evidence="2" type="ORF">K435DRAFT_784240</name>
</gene>
<evidence type="ECO:0000313" key="2">
    <source>
        <dbReference type="EMBL" id="THU83306.1"/>
    </source>
</evidence>
<reference evidence="2 3" key="1">
    <citation type="journal article" date="2019" name="Nat. Ecol. Evol.">
        <title>Megaphylogeny resolves global patterns of mushroom evolution.</title>
        <authorList>
            <person name="Varga T."/>
            <person name="Krizsan K."/>
            <person name="Foldi C."/>
            <person name="Dima B."/>
            <person name="Sanchez-Garcia M."/>
            <person name="Sanchez-Ramirez S."/>
            <person name="Szollosi G.J."/>
            <person name="Szarkandi J.G."/>
            <person name="Papp V."/>
            <person name="Albert L."/>
            <person name="Andreopoulos W."/>
            <person name="Angelini C."/>
            <person name="Antonin V."/>
            <person name="Barry K.W."/>
            <person name="Bougher N.L."/>
            <person name="Buchanan P."/>
            <person name="Buyck B."/>
            <person name="Bense V."/>
            <person name="Catcheside P."/>
            <person name="Chovatia M."/>
            <person name="Cooper J."/>
            <person name="Damon W."/>
            <person name="Desjardin D."/>
            <person name="Finy P."/>
            <person name="Geml J."/>
            <person name="Haridas S."/>
            <person name="Hughes K."/>
            <person name="Justo A."/>
            <person name="Karasinski D."/>
            <person name="Kautmanova I."/>
            <person name="Kiss B."/>
            <person name="Kocsube S."/>
            <person name="Kotiranta H."/>
            <person name="LaButti K.M."/>
            <person name="Lechner B.E."/>
            <person name="Liimatainen K."/>
            <person name="Lipzen A."/>
            <person name="Lukacs Z."/>
            <person name="Mihaltcheva S."/>
            <person name="Morgado L.N."/>
            <person name="Niskanen T."/>
            <person name="Noordeloos M.E."/>
            <person name="Ohm R.A."/>
            <person name="Ortiz-Santana B."/>
            <person name="Ovrebo C."/>
            <person name="Racz N."/>
            <person name="Riley R."/>
            <person name="Savchenko A."/>
            <person name="Shiryaev A."/>
            <person name="Soop K."/>
            <person name="Spirin V."/>
            <person name="Szebenyi C."/>
            <person name="Tomsovsky M."/>
            <person name="Tulloss R.E."/>
            <person name="Uehling J."/>
            <person name="Grigoriev I.V."/>
            <person name="Vagvolgyi C."/>
            <person name="Papp T."/>
            <person name="Martin F.M."/>
            <person name="Miettinen O."/>
            <person name="Hibbett D.S."/>
            <person name="Nagy L.G."/>
        </authorList>
    </citation>
    <scope>NUCLEOTIDE SEQUENCE [LARGE SCALE GENOMIC DNA]</scope>
    <source>
        <strain evidence="2 3">CBS 962.96</strain>
    </source>
</reference>
<evidence type="ECO:0000313" key="3">
    <source>
        <dbReference type="Proteomes" id="UP000297245"/>
    </source>
</evidence>
<sequence length="93" mass="10243">MGLPKTKPKQTQPHLPSPRRLFQPSHDGRLRITTRTPSTPSISTSTSTTTAIIRHIHSTPIPIFPSYSASNQPNSLNLPDFTHRSPLNAHSSP</sequence>
<protein>
    <submittedName>
        <fullName evidence="2">Uncharacterized protein</fullName>
    </submittedName>
</protein>
<dbReference type="EMBL" id="ML179671">
    <property type="protein sequence ID" value="THU83306.1"/>
    <property type="molecule type" value="Genomic_DNA"/>
</dbReference>
<proteinExistence type="predicted"/>
<feature type="region of interest" description="Disordered" evidence="1">
    <location>
        <begin position="1"/>
        <end position="49"/>
    </location>
</feature>
<dbReference type="AlphaFoldDB" id="A0A4S8L431"/>
<feature type="compositionally biased region" description="Polar residues" evidence="1">
    <location>
        <begin position="67"/>
        <end position="77"/>
    </location>
</feature>
<feature type="compositionally biased region" description="Low complexity" evidence="1">
    <location>
        <begin position="33"/>
        <end position="49"/>
    </location>
</feature>
<name>A0A4S8L431_DENBC</name>
<feature type="region of interest" description="Disordered" evidence="1">
    <location>
        <begin position="64"/>
        <end position="93"/>
    </location>
</feature>
<dbReference type="Proteomes" id="UP000297245">
    <property type="component" value="Unassembled WGS sequence"/>
</dbReference>
<evidence type="ECO:0000256" key="1">
    <source>
        <dbReference type="SAM" id="MobiDB-lite"/>
    </source>
</evidence>
<keyword evidence="3" id="KW-1185">Reference proteome</keyword>
<organism evidence="2 3">
    <name type="scientific">Dendrothele bispora (strain CBS 962.96)</name>
    <dbReference type="NCBI Taxonomy" id="1314807"/>
    <lineage>
        <taxon>Eukaryota</taxon>
        <taxon>Fungi</taxon>
        <taxon>Dikarya</taxon>
        <taxon>Basidiomycota</taxon>
        <taxon>Agaricomycotina</taxon>
        <taxon>Agaricomycetes</taxon>
        <taxon>Agaricomycetidae</taxon>
        <taxon>Agaricales</taxon>
        <taxon>Agaricales incertae sedis</taxon>
        <taxon>Dendrothele</taxon>
    </lineage>
</organism>
<accession>A0A4S8L431</accession>